<evidence type="ECO:0000313" key="2">
    <source>
        <dbReference type="Proteomes" id="UP000199534"/>
    </source>
</evidence>
<dbReference type="RefSeq" id="WP_092982152.1">
    <property type="nucleotide sequence ID" value="NZ_FOYQ01000002.1"/>
</dbReference>
<keyword evidence="2" id="KW-1185">Reference proteome</keyword>
<dbReference type="AlphaFoldDB" id="A0A1I6GS30"/>
<evidence type="ECO:0008006" key="3">
    <source>
        <dbReference type="Google" id="ProtNLM"/>
    </source>
</evidence>
<proteinExistence type="predicted"/>
<sequence length="96" mass="11281">MNREDFFESLDADNPPEDFAPALKVLWHDAQEDWEAAHDIAQDMPDNLGSWLHGYLHLKEGDRWNAAYWYRQANQPFPESGITAEFDRLLEYLLNT</sequence>
<evidence type="ECO:0000313" key="1">
    <source>
        <dbReference type="EMBL" id="SFR44988.1"/>
    </source>
</evidence>
<accession>A0A1I6GS30</accession>
<reference evidence="1 2" key="1">
    <citation type="submission" date="2016-10" db="EMBL/GenBank/DDBJ databases">
        <authorList>
            <person name="de Groot N.N."/>
        </authorList>
    </citation>
    <scope>NUCLEOTIDE SEQUENCE [LARGE SCALE GENOMIC DNA]</scope>
    <source>
        <strain evidence="1 2">DSM 21019</strain>
    </source>
</reference>
<organism evidence="1 2">
    <name type="scientific">Robiginitalea myxolifaciens</name>
    <dbReference type="NCBI Taxonomy" id="400055"/>
    <lineage>
        <taxon>Bacteria</taxon>
        <taxon>Pseudomonadati</taxon>
        <taxon>Bacteroidota</taxon>
        <taxon>Flavobacteriia</taxon>
        <taxon>Flavobacteriales</taxon>
        <taxon>Flavobacteriaceae</taxon>
        <taxon>Robiginitalea</taxon>
    </lineage>
</organism>
<dbReference type="EMBL" id="FOYQ01000002">
    <property type="protein sequence ID" value="SFR44988.1"/>
    <property type="molecule type" value="Genomic_DNA"/>
</dbReference>
<protein>
    <recommendedName>
        <fullName evidence="3">Tetratricopeptide repeat-containing protein</fullName>
    </recommendedName>
</protein>
<dbReference type="OrthoDB" id="370799at2"/>
<dbReference type="Proteomes" id="UP000199534">
    <property type="component" value="Unassembled WGS sequence"/>
</dbReference>
<name>A0A1I6GS30_9FLAO</name>
<dbReference type="STRING" id="400055.SAMN04490243_1655"/>
<gene>
    <name evidence="1" type="ORF">SAMN04490243_1655</name>
</gene>